<protein>
    <submittedName>
        <fullName evidence="4">Uncharacterized protein</fullName>
    </submittedName>
</protein>
<keyword evidence="1" id="KW-0175">Coiled coil</keyword>
<proteinExistence type="predicted"/>
<feature type="compositionally biased region" description="Basic and acidic residues" evidence="2">
    <location>
        <begin position="88"/>
        <end position="102"/>
    </location>
</feature>
<dbReference type="AlphaFoldDB" id="A0A0R3S5P1"/>
<evidence type="ECO:0000256" key="2">
    <source>
        <dbReference type="SAM" id="MobiDB-lite"/>
    </source>
</evidence>
<feature type="compositionally biased region" description="Basic and acidic residues" evidence="2">
    <location>
        <begin position="731"/>
        <end position="746"/>
    </location>
</feature>
<feature type="compositionally biased region" description="Polar residues" evidence="2">
    <location>
        <begin position="1"/>
        <end position="18"/>
    </location>
</feature>
<dbReference type="WBParaSite" id="EEL_0001011001-mRNA-1">
    <property type="protein sequence ID" value="EEL_0001011001-mRNA-1"/>
    <property type="gene ID" value="EEL_0001011001"/>
</dbReference>
<evidence type="ECO:0000256" key="1">
    <source>
        <dbReference type="SAM" id="Coils"/>
    </source>
</evidence>
<organism evidence="3 4">
    <name type="scientific">Elaeophora elaphi</name>
    <dbReference type="NCBI Taxonomy" id="1147741"/>
    <lineage>
        <taxon>Eukaryota</taxon>
        <taxon>Metazoa</taxon>
        <taxon>Ecdysozoa</taxon>
        <taxon>Nematoda</taxon>
        <taxon>Chromadorea</taxon>
        <taxon>Rhabditida</taxon>
        <taxon>Spirurina</taxon>
        <taxon>Spiruromorpha</taxon>
        <taxon>Filarioidea</taxon>
        <taxon>Onchocercidae</taxon>
        <taxon>Elaeophora</taxon>
    </lineage>
</organism>
<sequence>MKLGFSSMQMKITPSQVFQDPVMENKVVQAEEDKTANDGRATPTEEASPGNPADRKPLADVTRGYSPQLRSGFLSNLSIQPVPNANYRTKERNSKKTQGGEEEKNDDGLVSATLSESMPNVLHTPEPRSTERRRRLNEVSSSAEKVKKDERKGLKQREYSWNELATRQSQIGLRVTSISPQFPLCTIPVEQKNVPKKEMEKSAKIPQVASLSTPINPLSPRSTVFMQHGTIPETQMAQSEDDFSRGSIQSEVARNPAPAECANCKVMRSELANVTSKVNRYEIMLKSFCGTENLEATGSNTEIYDKATVNPIEIGDSEEVKQWKEECVGLNMKLTSTLHTFQTDTIQQLNAYQIKLDDVLKEREIILAKLTKAMENIRSLEDMIKEQKEKNFQLSNIIQDMVLKSKVELEQKEKELRSASEANLRDAQEMCRSKQSHIVMLKELLEKSDSENAELRRRVGRSTDDLENVKFGEMGVEEFQHRLKQKLTSLLEQFKQEAKKPEHAWMGEENMRLVVHGFEEVIKTILGEEPDLGRLAERVVGYLGGRVERGESSAEKESSLEEQAFKDFKTEMSEEIESILEKFHVKQTEELNTNICKMMSYLEVAEQKVDNTVVKRIDELGNLLNIIDSKQTDIQLNEESINRRLQNLSGTIENIGIRTAAQAEDRSDEITTFLAEKHNIKAALLYVEQLGGDQMDLKTRVQNIETNYARLQEQTHADFTPERSIVRMRHDTTRQSAEHRRMKELSPQEAYRGSPSSRREETQGSTPDRGSTIEDSKSE</sequence>
<evidence type="ECO:0000313" key="3">
    <source>
        <dbReference type="Proteomes" id="UP000050640"/>
    </source>
</evidence>
<reference evidence="4" key="1">
    <citation type="submission" date="2017-02" db="UniProtKB">
        <authorList>
            <consortium name="WormBaseParasite"/>
        </authorList>
    </citation>
    <scope>IDENTIFICATION</scope>
</reference>
<feature type="region of interest" description="Disordered" evidence="2">
    <location>
        <begin position="731"/>
        <end position="779"/>
    </location>
</feature>
<feature type="region of interest" description="Disordered" evidence="2">
    <location>
        <begin position="1"/>
        <end position="152"/>
    </location>
</feature>
<feature type="coiled-coil region" evidence="1">
    <location>
        <begin position="370"/>
        <end position="458"/>
    </location>
</feature>
<dbReference type="Proteomes" id="UP000050640">
    <property type="component" value="Unplaced"/>
</dbReference>
<evidence type="ECO:0000313" key="4">
    <source>
        <dbReference type="WBParaSite" id="EEL_0001011001-mRNA-1"/>
    </source>
</evidence>
<keyword evidence="3" id="KW-1185">Reference proteome</keyword>
<name>A0A0R3S5P1_9BILA</name>
<feature type="compositionally biased region" description="Polar residues" evidence="2">
    <location>
        <begin position="73"/>
        <end position="87"/>
    </location>
</feature>
<accession>A0A0R3S5P1</accession>